<feature type="non-terminal residue" evidence="6">
    <location>
        <position position="1"/>
    </location>
</feature>
<dbReference type="GO" id="GO:0006954">
    <property type="term" value="P:inflammatory response"/>
    <property type="evidence" value="ECO:0007669"/>
    <property type="project" value="InterPro"/>
</dbReference>
<evidence type="ECO:0000256" key="3">
    <source>
        <dbReference type="SAM" id="Phobius"/>
    </source>
</evidence>
<proteinExistence type="predicted"/>
<feature type="region of interest" description="Disordered" evidence="2">
    <location>
        <begin position="143"/>
        <end position="163"/>
    </location>
</feature>
<evidence type="ECO:0000256" key="2">
    <source>
        <dbReference type="SAM" id="MobiDB-lite"/>
    </source>
</evidence>
<feature type="chain" id="PRO_5020821669" description="TNFR-Cys domain-containing protein" evidence="4">
    <location>
        <begin position="29"/>
        <end position="408"/>
    </location>
</feature>
<feature type="region of interest" description="Disordered" evidence="2">
    <location>
        <begin position="207"/>
        <end position="310"/>
    </location>
</feature>
<feature type="compositionally biased region" description="Polar residues" evidence="2">
    <location>
        <begin position="264"/>
        <end position="280"/>
    </location>
</feature>
<dbReference type="AlphaFoldDB" id="A0A4U1F0Y3"/>
<dbReference type="Proteomes" id="UP000308365">
    <property type="component" value="Unassembled WGS sequence"/>
</dbReference>
<comment type="caution">
    <text evidence="6">The sequence shown here is derived from an EMBL/GenBank/DDBJ whole genome shotgun (WGS) entry which is preliminary data.</text>
</comment>
<keyword evidence="1" id="KW-1015">Disulfide bond</keyword>
<keyword evidence="3" id="KW-1133">Transmembrane helix</keyword>
<dbReference type="GO" id="GO:0009897">
    <property type="term" value="C:external side of plasma membrane"/>
    <property type="evidence" value="ECO:0007669"/>
    <property type="project" value="TreeGrafter"/>
</dbReference>
<evidence type="ECO:0000256" key="4">
    <source>
        <dbReference type="SAM" id="SignalP"/>
    </source>
</evidence>
<evidence type="ECO:0000313" key="6">
    <source>
        <dbReference type="EMBL" id="TKC42905.1"/>
    </source>
</evidence>
<accession>A0A4U1F0Y3</accession>
<comment type="caution">
    <text evidence="1">Lacks conserved residue(s) required for the propagation of feature annotation.</text>
</comment>
<dbReference type="Gene3D" id="2.10.50.10">
    <property type="entry name" value="Tumor Necrosis Factor Receptor, subunit A, domain 2"/>
    <property type="match status" value="2"/>
</dbReference>
<dbReference type="PROSITE" id="PS50050">
    <property type="entry name" value="TNFR_NGFR_2"/>
    <property type="match status" value="2"/>
</dbReference>
<organism evidence="6 7">
    <name type="scientific">Monodon monoceros</name>
    <name type="common">Narwhal</name>
    <name type="synonym">Ceratodon monodon</name>
    <dbReference type="NCBI Taxonomy" id="40151"/>
    <lineage>
        <taxon>Eukaryota</taxon>
        <taxon>Metazoa</taxon>
        <taxon>Chordata</taxon>
        <taxon>Craniata</taxon>
        <taxon>Vertebrata</taxon>
        <taxon>Euteleostomi</taxon>
        <taxon>Mammalia</taxon>
        <taxon>Eutheria</taxon>
        <taxon>Laurasiatheria</taxon>
        <taxon>Artiodactyla</taxon>
        <taxon>Whippomorpha</taxon>
        <taxon>Cetacea</taxon>
        <taxon>Odontoceti</taxon>
        <taxon>Monodontidae</taxon>
        <taxon>Monodon</taxon>
    </lineage>
</organism>
<sequence>PRMRVGAQPPRAPGSAFLLLGLALGAAAQLSCVGDTYPSGSRCCKECQPGYGMESRCTQAQDTVCRPCEPGFYNEAVNYEACKPCTQCNQRSGSEPKQRCTPTRDTVCGCRPGTQPQDGYGYKRGVGEGCLWNHVEGACPSHAVTSPQHPDPRLGRVRPRQGLGGSQVVASGWHVGREGLLEALGGERLGPPGVADGQSLLTLLQTVPRAHQDTSPRATTRPASPGPRKRTLQAASNSSDAVCEDRTPRLTPAWETQGPAARSTPVQPTTTWPRASQGPSTPHAEPPKGKGAWPRPSRALPQPKGCGVAGRVGGAARWPGCGPPAVDSFPGGPHPSGPCLPAGPELAAVLGLGLGLGLLGPVAAALALLLHHRAWRPTPNAPKPPGANSFRTPIQEEHADANSSLAKI</sequence>
<reference evidence="7" key="1">
    <citation type="journal article" date="2019" name="IScience">
        <title>Narwhal Genome Reveals Long-Term Low Genetic Diversity despite Current Large Abundance Size.</title>
        <authorList>
            <person name="Westbury M.V."/>
            <person name="Petersen B."/>
            <person name="Garde E."/>
            <person name="Heide-Jorgensen M.P."/>
            <person name="Lorenzen E.D."/>
        </authorList>
    </citation>
    <scope>NUCLEOTIDE SEQUENCE [LARGE SCALE GENOMIC DNA]</scope>
</reference>
<dbReference type="GO" id="GO:0005031">
    <property type="term" value="F:tumor necrosis factor receptor activity"/>
    <property type="evidence" value="ECO:0007669"/>
    <property type="project" value="InterPro"/>
</dbReference>
<dbReference type="SUPFAM" id="SSF57586">
    <property type="entry name" value="TNF receptor-like"/>
    <property type="match status" value="2"/>
</dbReference>
<keyword evidence="4" id="KW-0732">Signal</keyword>
<gene>
    <name evidence="6" type="ORF">EI555_019431</name>
</gene>
<feature type="repeat" description="TNFR-Cys" evidence="1">
    <location>
        <begin position="67"/>
        <end position="108"/>
    </location>
</feature>
<dbReference type="PANTHER" id="PTHR47881:SF1">
    <property type="entry name" value="TUMOR NECROSIS FACTOR RECEPTOR SUPERFAMILY MEMBER 4"/>
    <property type="match status" value="1"/>
</dbReference>
<evidence type="ECO:0000313" key="7">
    <source>
        <dbReference type="Proteomes" id="UP000308365"/>
    </source>
</evidence>
<dbReference type="PANTHER" id="PTHR47881">
    <property type="entry name" value="TUMOR NECROSIS FACTOR RECEPTOR SUBFAMILY MEMBER 4"/>
    <property type="match status" value="1"/>
</dbReference>
<evidence type="ECO:0000259" key="5">
    <source>
        <dbReference type="PROSITE" id="PS50050"/>
    </source>
</evidence>
<dbReference type="SMART" id="SM00208">
    <property type="entry name" value="TNFR"/>
    <property type="match status" value="2"/>
</dbReference>
<feature type="disulfide bond" evidence="1">
    <location>
        <begin position="44"/>
        <end position="57"/>
    </location>
</feature>
<keyword evidence="3" id="KW-0812">Transmembrane</keyword>
<feature type="disulfide bond" evidence="1">
    <location>
        <begin position="47"/>
        <end position="65"/>
    </location>
</feature>
<feature type="compositionally biased region" description="Polar residues" evidence="2">
    <location>
        <begin position="213"/>
        <end position="222"/>
    </location>
</feature>
<dbReference type="Pfam" id="PF00020">
    <property type="entry name" value="TNFR_c6"/>
    <property type="match status" value="1"/>
</dbReference>
<dbReference type="PROSITE" id="PS00652">
    <property type="entry name" value="TNFR_NGFR_1"/>
    <property type="match status" value="1"/>
</dbReference>
<name>A0A4U1F0Y3_MONMO</name>
<evidence type="ECO:0000256" key="1">
    <source>
        <dbReference type="PROSITE-ProRule" id="PRU00206"/>
    </source>
</evidence>
<dbReference type="EMBL" id="RWIC01000510">
    <property type="protein sequence ID" value="TKC42905.1"/>
    <property type="molecule type" value="Genomic_DNA"/>
</dbReference>
<protein>
    <recommendedName>
        <fullName evidence="5">TNFR-Cys domain-containing protein</fullName>
    </recommendedName>
</protein>
<keyword evidence="3" id="KW-0472">Membrane</keyword>
<dbReference type="FunFam" id="2.10.50.10:FF:000038">
    <property type="entry name" value="Tumor necrosis factor receptor superfamily member 4"/>
    <property type="match status" value="1"/>
</dbReference>
<feature type="domain" description="TNFR-Cys" evidence="5">
    <location>
        <begin position="31"/>
        <end position="65"/>
    </location>
</feature>
<feature type="transmembrane region" description="Helical" evidence="3">
    <location>
        <begin position="346"/>
        <end position="370"/>
    </location>
</feature>
<dbReference type="InterPro" id="IPR020445">
    <property type="entry name" value="TNFR_4"/>
</dbReference>
<feature type="repeat" description="TNFR-Cys" evidence="1">
    <location>
        <begin position="31"/>
        <end position="65"/>
    </location>
</feature>
<feature type="domain" description="TNFR-Cys" evidence="5">
    <location>
        <begin position="67"/>
        <end position="108"/>
    </location>
</feature>
<feature type="signal peptide" evidence="4">
    <location>
        <begin position="1"/>
        <end position="28"/>
    </location>
</feature>
<dbReference type="InterPro" id="IPR001368">
    <property type="entry name" value="TNFR/NGFR_Cys_rich_reg"/>
</dbReference>